<accession>A0AAW0HIA5</accession>
<keyword evidence="2" id="KW-1185">Reference proteome</keyword>
<gene>
    <name evidence="1" type="ORF">U0070_006209</name>
</gene>
<dbReference type="EMBL" id="JBBHLL010000477">
    <property type="protein sequence ID" value="KAK7802106.1"/>
    <property type="molecule type" value="Genomic_DNA"/>
</dbReference>
<name>A0AAW0HIA5_MYOGA</name>
<dbReference type="Proteomes" id="UP001488838">
    <property type="component" value="Unassembled WGS sequence"/>
</dbReference>
<proteinExistence type="predicted"/>
<evidence type="ECO:0000313" key="2">
    <source>
        <dbReference type="Proteomes" id="UP001488838"/>
    </source>
</evidence>
<protein>
    <submittedName>
        <fullName evidence="1">Uncharacterized protein</fullName>
    </submittedName>
</protein>
<dbReference type="AlphaFoldDB" id="A0AAW0HIA5"/>
<sequence length="73" mass="8050">MAASCVRYRERGRHTRLPAEGCSREQQCPHLVSKLRAGQKHFPEVVPAVTDPQPPMEVNACCTFVRSTAAGDN</sequence>
<evidence type="ECO:0000313" key="1">
    <source>
        <dbReference type="EMBL" id="KAK7802106.1"/>
    </source>
</evidence>
<reference evidence="1 2" key="1">
    <citation type="journal article" date="2023" name="bioRxiv">
        <title>Conserved and derived expression patterns and positive selection on dental genes reveal complex evolutionary context of ever-growing rodent molars.</title>
        <authorList>
            <person name="Calamari Z.T."/>
            <person name="Song A."/>
            <person name="Cohen E."/>
            <person name="Akter M."/>
            <person name="Roy R.D."/>
            <person name="Hallikas O."/>
            <person name="Christensen M.M."/>
            <person name="Li P."/>
            <person name="Marangoni P."/>
            <person name="Jernvall J."/>
            <person name="Klein O.D."/>
        </authorList>
    </citation>
    <scope>NUCLEOTIDE SEQUENCE [LARGE SCALE GENOMIC DNA]</scope>
    <source>
        <strain evidence="1">V071</strain>
    </source>
</reference>
<comment type="caution">
    <text evidence="1">The sequence shown here is derived from an EMBL/GenBank/DDBJ whole genome shotgun (WGS) entry which is preliminary data.</text>
</comment>
<organism evidence="1 2">
    <name type="scientific">Myodes glareolus</name>
    <name type="common">Bank vole</name>
    <name type="synonym">Clethrionomys glareolus</name>
    <dbReference type="NCBI Taxonomy" id="447135"/>
    <lineage>
        <taxon>Eukaryota</taxon>
        <taxon>Metazoa</taxon>
        <taxon>Chordata</taxon>
        <taxon>Craniata</taxon>
        <taxon>Vertebrata</taxon>
        <taxon>Euteleostomi</taxon>
        <taxon>Mammalia</taxon>
        <taxon>Eutheria</taxon>
        <taxon>Euarchontoglires</taxon>
        <taxon>Glires</taxon>
        <taxon>Rodentia</taxon>
        <taxon>Myomorpha</taxon>
        <taxon>Muroidea</taxon>
        <taxon>Cricetidae</taxon>
        <taxon>Arvicolinae</taxon>
        <taxon>Myodes</taxon>
    </lineage>
</organism>